<dbReference type="InterPro" id="IPR045851">
    <property type="entry name" value="AMP-bd_C_sf"/>
</dbReference>
<organism evidence="5 6">
    <name type="scientific">Protomyces lactucae-debilis</name>
    <dbReference type="NCBI Taxonomy" id="2754530"/>
    <lineage>
        <taxon>Eukaryota</taxon>
        <taxon>Fungi</taxon>
        <taxon>Dikarya</taxon>
        <taxon>Ascomycota</taxon>
        <taxon>Taphrinomycotina</taxon>
        <taxon>Taphrinomycetes</taxon>
        <taxon>Taphrinales</taxon>
        <taxon>Protomycetaceae</taxon>
        <taxon>Protomyces</taxon>
    </lineage>
</organism>
<proteinExistence type="inferred from homology"/>
<dbReference type="PROSITE" id="PS00455">
    <property type="entry name" value="AMP_BINDING"/>
    <property type="match status" value="1"/>
</dbReference>
<sequence>MVLFKSPYPSITIEEKTVPEFLWDRPLPDRPYVTDVATGREHSFKQARSLSQRLGQGLVEKLGWKKGEVMCIFSANTIDFPCVVSGVLMASGVVTPANPAYQVHELVHQLKDSGARALTTHPDNLAIALPAADQVGIPRSSVFVIEPTAKDGIQSWMSLLASKEIGFERVRKDTNVETDLAFLVYSSGTTGLAKGVMLSHRNIVSNVQMNAAVDGKYFTAETVVGAVLPFYHVFGLTCIMQLGLYKQVRLVVFKHFELEVFLQAVQKFGISFMHMAPPMVLRLAKDAIVDNYDLSSLKMINSGAAPLSASLTKEASARIKVPIKQGYGLTETSPTSNAQDWDHWEKFMGSVGPMCPNLVGKIVSEDGKELGRNEDGEIWFKGPSIMRGYLNNPSATKNALTEDGFFKTGDIGRIDDQDNLYITDRLKELIKFKGFQVAPAELEGLLLTYPDIADVGVVGVFDESQATELPRAYVVLKPGVEKRASHAKDIIAFVANRVAKHKQIRGGCFIIDQIPKSPSGKILRRVLRDRNDPLEVKARL</sequence>
<dbReference type="Proteomes" id="UP000193685">
    <property type="component" value="Unassembled WGS sequence"/>
</dbReference>
<feature type="domain" description="AMP-dependent synthetase/ligase" evidence="3">
    <location>
        <begin position="28"/>
        <end position="390"/>
    </location>
</feature>
<dbReference type="Gene3D" id="3.30.300.30">
    <property type="match status" value="1"/>
</dbReference>
<evidence type="ECO:0000313" key="5">
    <source>
        <dbReference type="EMBL" id="ORY82493.1"/>
    </source>
</evidence>
<dbReference type="EMBL" id="MCFI01000009">
    <property type="protein sequence ID" value="ORY82493.1"/>
    <property type="molecule type" value="Genomic_DNA"/>
</dbReference>
<dbReference type="InterPro" id="IPR042099">
    <property type="entry name" value="ANL_N_sf"/>
</dbReference>
<keyword evidence="2" id="KW-0436">Ligase</keyword>
<dbReference type="OrthoDB" id="6509636at2759"/>
<dbReference type="GeneID" id="63787115"/>
<evidence type="ECO:0000259" key="3">
    <source>
        <dbReference type="Pfam" id="PF00501"/>
    </source>
</evidence>
<dbReference type="InterPro" id="IPR025110">
    <property type="entry name" value="AMP-bd_C"/>
</dbReference>
<name>A0A1Y2FEY7_PROLT</name>
<dbReference type="CDD" id="cd05911">
    <property type="entry name" value="Firefly_Luc_like"/>
    <property type="match status" value="1"/>
</dbReference>
<dbReference type="Gene3D" id="3.40.50.12780">
    <property type="entry name" value="N-terminal domain of ligase-like"/>
    <property type="match status" value="1"/>
</dbReference>
<dbReference type="AlphaFoldDB" id="A0A1Y2FEY7"/>
<dbReference type="PANTHER" id="PTHR24096:SF149">
    <property type="entry name" value="AMP-BINDING DOMAIN-CONTAINING PROTEIN-RELATED"/>
    <property type="match status" value="1"/>
</dbReference>
<dbReference type="OMA" id="MARFRSC"/>
<evidence type="ECO:0000256" key="2">
    <source>
        <dbReference type="ARBA" id="ARBA00022598"/>
    </source>
</evidence>
<dbReference type="SUPFAM" id="SSF56801">
    <property type="entry name" value="Acetyl-CoA synthetase-like"/>
    <property type="match status" value="1"/>
</dbReference>
<dbReference type="InterPro" id="IPR000873">
    <property type="entry name" value="AMP-dep_synth/lig_dom"/>
</dbReference>
<reference evidence="5 6" key="1">
    <citation type="submission" date="2016-07" db="EMBL/GenBank/DDBJ databases">
        <title>Pervasive Adenine N6-methylation of Active Genes in Fungi.</title>
        <authorList>
            <consortium name="DOE Joint Genome Institute"/>
            <person name="Mondo S.J."/>
            <person name="Dannebaum R.O."/>
            <person name="Kuo R.C."/>
            <person name="Labutti K."/>
            <person name="Haridas S."/>
            <person name="Kuo A."/>
            <person name="Salamov A."/>
            <person name="Ahrendt S.R."/>
            <person name="Lipzen A."/>
            <person name="Sullivan W."/>
            <person name="Andreopoulos W.B."/>
            <person name="Clum A."/>
            <person name="Lindquist E."/>
            <person name="Daum C."/>
            <person name="Ramamoorthy G.K."/>
            <person name="Gryganskyi A."/>
            <person name="Culley D."/>
            <person name="Magnuson J.K."/>
            <person name="James T.Y."/>
            <person name="O'Malley M.A."/>
            <person name="Stajich J.E."/>
            <person name="Spatafora J.W."/>
            <person name="Visel A."/>
            <person name="Grigoriev I.V."/>
        </authorList>
    </citation>
    <scope>NUCLEOTIDE SEQUENCE [LARGE SCALE GENOMIC DNA]</scope>
    <source>
        <strain evidence="5 6">12-1054</strain>
    </source>
</reference>
<dbReference type="STRING" id="56484.A0A1Y2FEY7"/>
<evidence type="ECO:0000313" key="6">
    <source>
        <dbReference type="Proteomes" id="UP000193685"/>
    </source>
</evidence>
<comment type="similarity">
    <text evidence="1">Belongs to the ATP-dependent AMP-binding enzyme family.</text>
</comment>
<dbReference type="Pfam" id="PF13193">
    <property type="entry name" value="AMP-binding_C"/>
    <property type="match status" value="1"/>
</dbReference>
<dbReference type="GO" id="GO:0016405">
    <property type="term" value="F:CoA-ligase activity"/>
    <property type="evidence" value="ECO:0007669"/>
    <property type="project" value="TreeGrafter"/>
</dbReference>
<dbReference type="PANTHER" id="PTHR24096">
    <property type="entry name" value="LONG-CHAIN-FATTY-ACID--COA LIGASE"/>
    <property type="match status" value="1"/>
</dbReference>
<keyword evidence="6" id="KW-1185">Reference proteome</keyword>
<gene>
    <name evidence="5" type="ORF">BCR37DRAFT_387203</name>
</gene>
<dbReference type="FunFam" id="3.30.300.30:FF:000007">
    <property type="entry name" value="4-coumarate--CoA ligase 2"/>
    <property type="match status" value="1"/>
</dbReference>
<evidence type="ECO:0000256" key="1">
    <source>
        <dbReference type="ARBA" id="ARBA00006432"/>
    </source>
</evidence>
<accession>A0A1Y2FEY7</accession>
<dbReference type="Pfam" id="PF00501">
    <property type="entry name" value="AMP-binding"/>
    <property type="match status" value="1"/>
</dbReference>
<feature type="domain" description="AMP-binding enzyme C-terminal" evidence="4">
    <location>
        <begin position="441"/>
        <end position="521"/>
    </location>
</feature>
<evidence type="ECO:0000259" key="4">
    <source>
        <dbReference type="Pfam" id="PF13193"/>
    </source>
</evidence>
<comment type="caution">
    <text evidence="5">The sequence shown here is derived from an EMBL/GenBank/DDBJ whole genome shotgun (WGS) entry which is preliminary data.</text>
</comment>
<dbReference type="RefSeq" id="XP_040725364.1">
    <property type="nucleotide sequence ID" value="XM_040870516.1"/>
</dbReference>
<protein>
    <submittedName>
        <fullName evidence="5">Uncharacterized protein</fullName>
    </submittedName>
</protein>
<dbReference type="InterPro" id="IPR020845">
    <property type="entry name" value="AMP-binding_CS"/>
</dbReference>